<organism evidence="1 2">
    <name type="scientific">Filimonas zeae</name>
    <dbReference type="NCBI Taxonomy" id="1737353"/>
    <lineage>
        <taxon>Bacteria</taxon>
        <taxon>Pseudomonadati</taxon>
        <taxon>Bacteroidota</taxon>
        <taxon>Chitinophagia</taxon>
        <taxon>Chitinophagales</taxon>
        <taxon>Chitinophagaceae</taxon>
        <taxon>Filimonas</taxon>
    </lineage>
</organism>
<evidence type="ECO:0000313" key="2">
    <source>
        <dbReference type="Proteomes" id="UP000627292"/>
    </source>
</evidence>
<dbReference type="Gene3D" id="1.10.150.320">
    <property type="entry name" value="Photosystem II 12 kDa extrinsic protein"/>
    <property type="match status" value="2"/>
</dbReference>
<dbReference type="RefSeq" id="WP_188956071.1">
    <property type="nucleotide sequence ID" value="NZ_BMIB01000004.1"/>
</dbReference>
<proteinExistence type="predicted"/>
<dbReference type="EMBL" id="BMIB01000004">
    <property type="protein sequence ID" value="GGH76812.1"/>
    <property type="molecule type" value="Genomic_DNA"/>
</dbReference>
<sequence length="327" mass="35892">MKTQTWKEYLSFSKKERIALIVLLTITALFWLLPRLFSSSSLPPVLDTVVLQTSSDSIILAASLAETPAGETGTASLFTFNPNTLDAAGWRRLGLSEKVARTIQHYREKGGRFYRPDDLRKIYGLHSEEADRLIPYIRIPEYGSGQQSGRSVAYAASASAGNAYYTQGNGGYSSAQSGNSPYATPASANGPHTGKKLARIDINTATIEDWIRFPGIGDVLGGRIIAFRTKLGGFRQIAQVGRTYGVKDSVFQAIKPYLVLNPATMPRLNVNTATEFQLRELPGMNTEIAQTIIAHRWKQGAFITLAALQPVIGEKVFQQIQSYLIAE</sequence>
<dbReference type="Pfam" id="PF12836">
    <property type="entry name" value="HHH_3"/>
    <property type="match status" value="3"/>
</dbReference>
<comment type="caution">
    <text evidence="1">The sequence shown here is derived from an EMBL/GenBank/DDBJ whole genome shotgun (WGS) entry which is preliminary data.</text>
</comment>
<dbReference type="InterPro" id="IPR051675">
    <property type="entry name" value="Endo/Exo/Phosphatase_dom_1"/>
</dbReference>
<dbReference type="SUPFAM" id="SSF47781">
    <property type="entry name" value="RuvA domain 2-like"/>
    <property type="match status" value="3"/>
</dbReference>
<reference evidence="1" key="1">
    <citation type="journal article" date="2014" name="Int. J. Syst. Evol. Microbiol.">
        <title>Complete genome sequence of Corynebacterium casei LMG S-19264T (=DSM 44701T), isolated from a smear-ripened cheese.</title>
        <authorList>
            <consortium name="US DOE Joint Genome Institute (JGI-PGF)"/>
            <person name="Walter F."/>
            <person name="Albersmeier A."/>
            <person name="Kalinowski J."/>
            <person name="Ruckert C."/>
        </authorList>
    </citation>
    <scope>NUCLEOTIDE SEQUENCE</scope>
    <source>
        <strain evidence="1">CGMCC 1.15290</strain>
    </source>
</reference>
<protein>
    <recommendedName>
        <fullName evidence="3">Helix-hairpin-helix domain-containing protein</fullName>
    </recommendedName>
</protein>
<name>A0A917MXU3_9BACT</name>
<dbReference type="InterPro" id="IPR010994">
    <property type="entry name" value="RuvA_2-like"/>
</dbReference>
<evidence type="ECO:0008006" key="3">
    <source>
        <dbReference type="Google" id="ProtNLM"/>
    </source>
</evidence>
<reference evidence="1" key="2">
    <citation type="submission" date="2020-09" db="EMBL/GenBank/DDBJ databases">
        <authorList>
            <person name="Sun Q."/>
            <person name="Zhou Y."/>
        </authorList>
    </citation>
    <scope>NUCLEOTIDE SEQUENCE</scope>
    <source>
        <strain evidence="1">CGMCC 1.15290</strain>
    </source>
</reference>
<keyword evidence="2" id="KW-1185">Reference proteome</keyword>
<accession>A0A917MXU3</accession>
<dbReference type="PANTHER" id="PTHR21180:SF32">
    <property type="entry name" value="ENDONUCLEASE_EXONUCLEASE_PHOSPHATASE FAMILY DOMAIN-CONTAINING PROTEIN 1"/>
    <property type="match status" value="1"/>
</dbReference>
<dbReference type="PANTHER" id="PTHR21180">
    <property type="entry name" value="ENDONUCLEASE/EXONUCLEASE/PHOSPHATASE FAMILY DOMAIN-CONTAINING PROTEIN 1"/>
    <property type="match status" value="1"/>
</dbReference>
<evidence type="ECO:0000313" key="1">
    <source>
        <dbReference type="EMBL" id="GGH76812.1"/>
    </source>
</evidence>
<dbReference type="AlphaFoldDB" id="A0A917MXU3"/>
<dbReference type="Proteomes" id="UP000627292">
    <property type="component" value="Unassembled WGS sequence"/>
</dbReference>
<gene>
    <name evidence="1" type="ORF">GCM10011379_42220</name>
</gene>